<gene>
    <name evidence="1" type="ORF">S01H4_65828</name>
</gene>
<protein>
    <submittedName>
        <fullName evidence="1">Uncharacterized protein</fullName>
    </submittedName>
</protein>
<dbReference type="AlphaFoldDB" id="X1F9S7"/>
<organism evidence="1">
    <name type="scientific">marine sediment metagenome</name>
    <dbReference type="NCBI Taxonomy" id="412755"/>
    <lineage>
        <taxon>unclassified sequences</taxon>
        <taxon>metagenomes</taxon>
        <taxon>ecological metagenomes</taxon>
    </lineage>
</organism>
<evidence type="ECO:0000313" key="1">
    <source>
        <dbReference type="EMBL" id="GAH29315.1"/>
    </source>
</evidence>
<reference evidence="1" key="1">
    <citation type="journal article" date="2014" name="Front. Microbiol.">
        <title>High frequency of phylogenetically diverse reductive dehalogenase-homologous genes in deep subseafloor sedimentary metagenomes.</title>
        <authorList>
            <person name="Kawai M."/>
            <person name="Futagami T."/>
            <person name="Toyoda A."/>
            <person name="Takaki Y."/>
            <person name="Nishi S."/>
            <person name="Hori S."/>
            <person name="Arai W."/>
            <person name="Tsubouchi T."/>
            <person name="Morono Y."/>
            <person name="Uchiyama I."/>
            <person name="Ito T."/>
            <person name="Fujiyama A."/>
            <person name="Inagaki F."/>
            <person name="Takami H."/>
        </authorList>
    </citation>
    <scope>NUCLEOTIDE SEQUENCE</scope>
    <source>
        <strain evidence="1">Expedition CK06-06</strain>
    </source>
</reference>
<dbReference type="EMBL" id="BART01040449">
    <property type="protein sequence ID" value="GAH29315.1"/>
    <property type="molecule type" value="Genomic_DNA"/>
</dbReference>
<accession>X1F9S7</accession>
<comment type="caution">
    <text evidence="1">The sequence shown here is derived from an EMBL/GenBank/DDBJ whole genome shotgun (WGS) entry which is preliminary data.</text>
</comment>
<sequence>MKSVVDAELFDGVLTRNLKLISFELLSRAVDDPIESHMNERKGQLIKILNEKEITKLDVMNETLKKFNVILDEDALNSIYHL</sequence>
<proteinExistence type="predicted"/>
<name>X1F9S7_9ZZZZ</name>